<evidence type="ECO:0000313" key="4">
    <source>
        <dbReference type="Ensembl" id="ENSLLEP00000042426.1"/>
    </source>
</evidence>
<dbReference type="PANTHER" id="PTHR11348">
    <property type="entry name" value="CONNECTIVE TISSUE GROWTH FACTOR-RELATED"/>
    <property type="match status" value="1"/>
</dbReference>
<dbReference type="Ensembl" id="ENSLLET00000044122.1">
    <property type="protein sequence ID" value="ENSLLEP00000042426.1"/>
    <property type="gene ID" value="ENSLLEG00000026978.1"/>
</dbReference>
<dbReference type="GO" id="GO:0007165">
    <property type="term" value="P:signal transduction"/>
    <property type="evidence" value="ECO:0007669"/>
    <property type="project" value="InterPro"/>
</dbReference>
<feature type="domain" description="VWFC" evidence="3">
    <location>
        <begin position="578"/>
        <end position="644"/>
    </location>
</feature>
<feature type="domain" description="VWFC" evidence="3">
    <location>
        <begin position="409"/>
        <end position="475"/>
    </location>
</feature>
<dbReference type="GO" id="GO:0031012">
    <property type="term" value="C:extracellular matrix"/>
    <property type="evidence" value="ECO:0007669"/>
    <property type="project" value="TreeGrafter"/>
</dbReference>
<dbReference type="InterPro" id="IPR000884">
    <property type="entry name" value="TSP1_rpt"/>
</dbReference>
<dbReference type="GO" id="GO:0008201">
    <property type="term" value="F:heparin binding"/>
    <property type="evidence" value="ECO:0007669"/>
    <property type="project" value="TreeGrafter"/>
</dbReference>
<dbReference type="SMART" id="SM00214">
    <property type="entry name" value="VWC"/>
    <property type="match status" value="7"/>
</dbReference>
<dbReference type="GO" id="GO:0045597">
    <property type="term" value="P:positive regulation of cell differentiation"/>
    <property type="evidence" value="ECO:0007669"/>
    <property type="project" value="TreeGrafter"/>
</dbReference>
<feature type="domain" description="VWFC" evidence="3">
    <location>
        <begin position="206"/>
        <end position="272"/>
    </location>
</feature>
<dbReference type="InterPro" id="IPR043973">
    <property type="entry name" value="TSP1_CCN"/>
</dbReference>
<reference evidence="4" key="1">
    <citation type="submission" date="2025-08" db="UniProtKB">
        <authorList>
            <consortium name="Ensembl"/>
        </authorList>
    </citation>
    <scope>IDENTIFICATION</scope>
</reference>
<evidence type="ECO:0000313" key="5">
    <source>
        <dbReference type="Proteomes" id="UP000694569"/>
    </source>
</evidence>
<evidence type="ECO:0000256" key="2">
    <source>
        <dbReference type="SAM" id="MobiDB-lite"/>
    </source>
</evidence>
<feature type="region of interest" description="Disordered" evidence="2">
    <location>
        <begin position="310"/>
        <end position="331"/>
    </location>
</feature>
<name>A0A8C5QTC8_9ANUR</name>
<accession>A0A8C5QTC8</accession>
<dbReference type="OrthoDB" id="365605at2759"/>
<evidence type="ECO:0000259" key="3">
    <source>
        <dbReference type="PROSITE" id="PS50184"/>
    </source>
</evidence>
<dbReference type="GeneTree" id="ENSGT00940000165814"/>
<dbReference type="AlphaFoldDB" id="A0A8C5QTC8"/>
<feature type="domain" description="VWFC" evidence="3">
    <location>
        <begin position="681"/>
        <end position="747"/>
    </location>
</feature>
<dbReference type="SMART" id="SM00209">
    <property type="entry name" value="TSP1"/>
    <property type="match status" value="1"/>
</dbReference>
<feature type="domain" description="VWFC" evidence="3">
    <location>
        <begin position="783"/>
        <end position="849"/>
    </location>
</feature>
<dbReference type="InterPro" id="IPR001007">
    <property type="entry name" value="VWF_dom"/>
</dbReference>
<dbReference type="InterPro" id="IPR050941">
    <property type="entry name" value="CCN"/>
</dbReference>
<reference evidence="4" key="2">
    <citation type="submission" date="2025-09" db="UniProtKB">
        <authorList>
            <consortium name="Ensembl"/>
        </authorList>
    </citation>
    <scope>IDENTIFICATION</scope>
</reference>
<dbReference type="SUPFAM" id="SSF57603">
    <property type="entry name" value="FnI-like domain"/>
    <property type="match status" value="5"/>
</dbReference>
<dbReference type="SMART" id="SM00215">
    <property type="entry name" value="VWC_out"/>
    <property type="match status" value="4"/>
</dbReference>
<feature type="domain" description="VWFC" evidence="3">
    <location>
        <begin position="37"/>
        <end position="103"/>
    </location>
</feature>
<proteinExistence type="predicted"/>
<feature type="region of interest" description="Disordered" evidence="2">
    <location>
        <begin position="974"/>
        <end position="1002"/>
    </location>
</feature>
<feature type="compositionally biased region" description="Polar residues" evidence="2">
    <location>
        <begin position="310"/>
        <end position="320"/>
    </location>
</feature>
<dbReference type="PROSITE" id="PS50092">
    <property type="entry name" value="TSP1"/>
    <property type="match status" value="1"/>
</dbReference>
<feature type="domain" description="VWFC" evidence="3">
    <location>
        <begin position="882"/>
        <end position="948"/>
    </location>
</feature>
<dbReference type="Pfam" id="PF19035">
    <property type="entry name" value="TSP1_CCN"/>
    <property type="match status" value="1"/>
</dbReference>
<dbReference type="PROSITE" id="PS50184">
    <property type="entry name" value="VWFC_2"/>
    <property type="match status" value="7"/>
</dbReference>
<dbReference type="InterPro" id="IPR000867">
    <property type="entry name" value="IGFBP-like"/>
</dbReference>
<dbReference type="GO" id="GO:0005178">
    <property type="term" value="F:integrin binding"/>
    <property type="evidence" value="ECO:0007669"/>
    <property type="project" value="TreeGrafter"/>
</dbReference>
<organism evidence="4 5">
    <name type="scientific">Leptobrachium leishanense</name>
    <name type="common">Leishan spiny toad</name>
    <dbReference type="NCBI Taxonomy" id="445787"/>
    <lineage>
        <taxon>Eukaryota</taxon>
        <taxon>Metazoa</taxon>
        <taxon>Chordata</taxon>
        <taxon>Craniata</taxon>
        <taxon>Vertebrata</taxon>
        <taxon>Euteleostomi</taxon>
        <taxon>Amphibia</taxon>
        <taxon>Batrachia</taxon>
        <taxon>Anura</taxon>
        <taxon>Pelobatoidea</taxon>
        <taxon>Megophryidae</taxon>
        <taxon>Leptobrachium</taxon>
    </lineage>
</organism>
<dbReference type="PANTHER" id="PTHR11348:SF17">
    <property type="entry name" value="CCN"/>
    <property type="match status" value="1"/>
</dbReference>
<sequence length="1064" mass="119402">MPREPQMSPRKSPGTGYLWMWVQEENLGYCTVVREYRSCFRNGAEIRHGNSFQDGCTPRCVCDNGNFKCEPLCEIPAPPLLHYCTKMHLEKEPGQCCKKWSCSGYKTAAASREHLTLVEDPTTKSQDRTPCFVDGKEYLQDHAPHCPATRPEPVPDCVEMHLESVPGLCCKKWKCNKYGTKENQEYLREMEARLNLNVPVVFRKFHSCINDRTEIRHGQRFQQGCQFNCECHDGLPFCRSLCPPAIPDYFPGCTDMREVSEPGACCKQWSCTKKQHMDMKITMEAQHHQTSEAKVAEALQVDERTTCSGCTGGSYNNPNPTAEEESPPPLPEKKQGCPQECRCPVNPKCPPGSPLVQDTCGCGCKVCAGGFSSVCDGLRPCDATQNLTCHYLWRKEEDLGYCNVIREYRSCFRNGAEVRHGDAFVDGCTARCVCDNGNFKCEPLCEIPAPPLLHYCTKMHLEKEPGQCCKEWSCSGYKTAAASREHLTLVEDPTTKSQDRTPCFVDGKEYLQDHAPHCPATRPEPVPDCVEMHLESVPGLCCKKWKCNKYGTKENQEYLREMEARLNLNVPVVIRKFHSCFNDSTEIRHGQRFQQGCAFDCHCSDGLKICRVLCPPALPDYLPNCIDFREVSEPGACCKQWKCTKYKGVDDKTTIKAQNHQTSEAKVADALQVREVIREYRSCFNNGTEIGHGDTFDYGCTARCACDDGHFKCEPICKTFAPPLIHGCSKLHLEKGQGQCCENWSCKEYNAEDTQSSQGSLIVFFSIKEGGSSYETQVDATRQSCFVDGKEILHGQKFKDGCRYLCICSNGKGLCLPLCPPTQPEPVPGCVEMHLESVPGRCCKKWKCKEYKAVDTQEPVEDLSELETRLSLNAPVVVSKFRSCFSGGSEIRHRQRFQEGCVGSCLCHDGRAGCVSLCPPYIAVHEAGCIDMRQVAVPGKCCKEWKCLKYQQVEGDVTVETLYHPTSEDEVDDTVQVKGVKSRRSSREAPHTAGDTSVVQTSSCDMEPTEWTPCSRPCGLGRSTRVTYDPESCSPQAEKRRCMVKPCRAENSNASYRERRMIRG</sequence>
<keyword evidence="5" id="KW-1185">Reference proteome</keyword>
<dbReference type="SMART" id="SM00121">
    <property type="entry name" value="IB"/>
    <property type="match status" value="1"/>
</dbReference>
<dbReference type="GO" id="GO:0007155">
    <property type="term" value="P:cell adhesion"/>
    <property type="evidence" value="ECO:0007669"/>
    <property type="project" value="TreeGrafter"/>
</dbReference>
<dbReference type="GO" id="GO:0005615">
    <property type="term" value="C:extracellular space"/>
    <property type="evidence" value="ECO:0007669"/>
    <property type="project" value="TreeGrafter"/>
</dbReference>
<dbReference type="PROSITE" id="PS01208">
    <property type="entry name" value="VWFC_1"/>
    <property type="match status" value="2"/>
</dbReference>
<evidence type="ECO:0000256" key="1">
    <source>
        <dbReference type="ARBA" id="ARBA00022729"/>
    </source>
</evidence>
<keyword evidence="1" id="KW-0732">Signal</keyword>
<dbReference type="Proteomes" id="UP000694569">
    <property type="component" value="Unplaced"/>
</dbReference>
<protein>
    <recommendedName>
        <fullName evidence="3">VWFC domain-containing protein</fullName>
    </recommendedName>
</protein>